<dbReference type="Gene3D" id="3.40.50.10420">
    <property type="entry name" value="NagB/RpiA/CoA transferase-like"/>
    <property type="match status" value="1"/>
</dbReference>
<name>A0ABQ2D4B0_9DEIO</name>
<sequence length="203" mass="22552">MKEEMLRRIRAAKHPARTPLPTYPARPSRPQQETTERFVEHVEDYKARVQRIAGVSQLPMAIRRALGQKQKVVVPEDFPQEWLPENLDLIRDPGTLSHHQIKLQEVVITGCKLGISDTGTLVLDSGAHQGRRVISLIPDHHICIIFTDQIVQGVHDAVLQLESSVQAGQALTWISGPSATSDIELVRVEGVHGPRTLDVVLVG</sequence>
<dbReference type="RefSeq" id="WP_229684830.1">
    <property type="nucleotide sequence ID" value="NZ_BMOD01000012.1"/>
</dbReference>
<feature type="region of interest" description="Disordered" evidence="1">
    <location>
        <begin position="1"/>
        <end position="33"/>
    </location>
</feature>
<dbReference type="SUPFAM" id="SSF100950">
    <property type="entry name" value="NagB/RpiA/CoA transferase-like"/>
    <property type="match status" value="1"/>
</dbReference>
<dbReference type="PANTHER" id="PTHR43682:SF1">
    <property type="entry name" value="LACTATE UTILIZATION PROTEIN C"/>
    <property type="match status" value="1"/>
</dbReference>
<evidence type="ECO:0000313" key="4">
    <source>
        <dbReference type="Proteomes" id="UP000632222"/>
    </source>
</evidence>
<dbReference type="Pfam" id="PF02589">
    <property type="entry name" value="LUD_dom"/>
    <property type="match status" value="1"/>
</dbReference>
<evidence type="ECO:0000256" key="1">
    <source>
        <dbReference type="SAM" id="MobiDB-lite"/>
    </source>
</evidence>
<organism evidence="3 4">
    <name type="scientific">Deinococcus roseus</name>
    <dbReference type="NCBI Taxonomy" id="392414"/>
    <lineage>
        <taxon>Bacteria</taxon>
        <taxon>Thermotogati</taxon>
        <taxon>Deinococcota</taxon>
        <taxon>Deinococci</taxon>
        <taxon>Deinococcales</taxon>
        <taxon>Deinococcaceae</taxon>
        <taxon>Deinococcus</taxon>
    </lineage>
</organism>
<keyword evidence="4" id="KW-1185">Reference proteome</keyword>
<dbReference type="InterPro" id="IPR037171">
    <property type="entry name" value="NagB/RpiA_transferase-like"/>
</dbReference>
<protein>
    <submittedName>
        <fullName evidence="3">Lactate utilization protein C</fullName>
    </submittedName>
</protein>
<evidence type="ECO:0000259" key="2">
    <source>
        <dbReference type="Pfam" id="PF02589"/>
    </source>
</evidence>
<gene>
    <name evidence="3" type="primary">lutC</name>
    <name evidence="3" type="ORF">GCM10008938_30990</name>
</gene>
<feature type="domain" description="LUD" evidence="2">
    <location>
        <begin position="104"/>
        <end position="202"/>
    </location>
</feature>
<accession>A0ABQ2D4B0</accession>
<reference evidence="4" key="1">
    <citation type="journal article" date="2019" name="Int. J. Syst. Evol. Microbiol.">
        <title>The Global Catalogue of Microorganisms (GCM) 10K type strain sequencing project: providing services to taxonomists for standard genome sequencing and annotation.</title>
        <authorList>
            <consortium name="The Broad Institute Genomics Platform"/>
            <consortium name="The Broad Institute Genome Sequencing Center for Infectious Disease"/>
            <person name="Wu L."/>
            <person name="Ma J."/>
        </authorList>
    </citation>
    <scope>NUCLEOTIDE SEQUENCE [LARGE SCALE GENOMIC DNA]</scope>
    <source>
        <strain evidence="4">JCM 14370</strain>
    </source>
</reference>
<dbReference type="PANTHER" id="PTHR43682">
    <property type="entry name" value="LACTATE UTILIZATION PROTEIN C"/>
    <property type="match status" value="1"/>
</dbReference>
<dbReference type="Proteomes" id="UP000632222">
    <property type="component" value="Unassembled WGS sequence"/>
</dbReference>
<dbReference type="InterPro" id="IPR003741">
    <property type="entry name" value="LUD_dom"/>
</dbReference>
<dbReference type="EMBL" id="BMOD01000012">
    <property type="protein sequence ID" value="GGJ42658.1"/>
    <property type="molecule type" value="Genomic_DNA"/>
</dbReference>
<proteinExistence type="predicted"/>
<comment type="caution">
    <text evidence="3">The sequence shown here is derived from an EMBL/GenBank/DDBJ whole genome shotgun (WGS) entry which is preliminary data.</text>
</comment>
<evidence type="ECO:0000313" key="3">
    <source>
        <dbReference type="EMBL" id="GGJ42658.1"/>
    </source>
</evidence>
<dbReference type="InterPro" id="IPR024185">
    <property type="entry name" value="FTHF_cligase-like_sf"/>
</dbReference>